<feature type="binding site" evidence="3">
    <location>
        <position position="385"/>
    </location>
    <ligand>
        <name>Zn(2+)</name>
        <dbReference type="ChEBI" id="CHEBI:29105"/>
        <label>2</label>
    </ligand>
</feature>
<dbReference type="GO" id="GO:0046872">
    <property type="term" value="F:metal ion binding"/>
    <property type="evidence" value="ECO:0007669"/>
    <property type="project" value="UniProtKB-KW"/>
</dbReference>
<dbReference type="Proteomes" id="UP000241193">
    <property type="component" value="Unassembled WGS sequence"/>
</dbReference>
<proteinExistence type="inferred from homology"/>
<dbReference type="InterPro" id="IPR013424">
    <property type="entry name" value="Ice-binding_C"/>
</dbReference>
<dbReference type="RefSeq" id="WP_107491627.1">
    <property type="nucleotide sequence ID" value="NZ_PZKC01000001.1"/>
</dbReference>
<keyword evidence="5" id="KW-0732">Signal</keyword>
<dbReference type="InterPro" id="IPR017850">
    <property type="entry name" value="Alkaline_phosphatase_core_sf"/>
</dbReference>
<dbReference type="AlphaFoldDB" id="A0A2T4IJB3"/>
<evidence type="ECO:0000256" key="1">
    <source>
        <dbReference type="ARBA" id="ARBA00022553"/>
    </source>
</evidence>
<dbReference type="NCBIfam" id="TIGR02595">
    <property type="entry name" value="PEP_CTERM"/>
    <property type="match status" value="1"/>
</dbReference>
<evidence type="ECO:0000313" key="7">
    <source>
        <dbReference type="EMBL" id="PTD97867.1"/>
    </source>
</evidence>
<dbReference type="GO" id="GO:0004035">
    <property type="term" value="F:alkaline phosphatase activity"/>
    <property type="evidence" value="ECO:0007669"/>
    <property type="project" value="TreeGrafter"/>
</dbReference>
<evidence type="ECO:0000256" key="2">
    <source>
        <dbReference type="PIRSR" id="PIRSR601952-1"/>
    </source>
</evidence>
<evidence type="ECO:0000259" key="6">
    <source>
        <dbReference type="Pfam" id="PF07589"/>
    </source>
</evidence>
<dbReference type="PANTHER" id="PTHR11596">
    <property type="entry name" value="ALKALINE PHOSPHATASE"/>
    <property type="match status" value="1"/>
</dbReference>
<feature type="binding site" evidence="3">
    <location>
        <position position="384"/>
    </location>
    <ligand>
        <name>Zn(2+)</name>
        <dbReference type="ChEBI" id="CHEBI:29105"/>
        <label>2</label>
    </ligand>
</feature>
<comment type="cofactor">
    <cofactor evidence="3">
        <name>Zn(2+)</name>
        <dbReference type="ChEBI" id="CHEBI:29105"/>
    </cofactor>
    <text evidence="3">Binds 2 Zn(2+) ions.</text>
</comment>
<name>A0A2T4IJB3_9RHOO</name>
<protein>
    <submittedName>
        <fullName evidence="7">Alkaline phosphatase</fullName>
    </submittedName>
</protein>
<evidence type="ECO:0000313" key="8">
    <source>
        <dbReference type="Proteomes" id="UP000241193"/>
    </source>
</evidence>
<comment type="cofactor">
    <cofactor evidence="3">
        <name>Mg(2+)</name>
        <dbReference type="ChEBI" id="CHEBI:18420"/>
    </cofactor>
    <text evidence="3">Binds 1 Mg(2+) ion.</text>
</comment>
<keyword evidence="1" id="KW-0597">Phosphoprotein</keyword>
<organism evidence="7 8">
    <name type="scientific">Pseudothauera lacus</name>
    <dbReference type="NCBI Taxonomy" id="2136175"/>
    <lineage>
        <taxon>Bacteria</taxon>
        <taxon>Pseudomonadati</taxon>
        <taxon>Pseudomonadota</taxon>
        <taxon>Betaproteobacteria</taxon>
        <taxon>Rhodocyclales</taxon>
        <taxon>Zoogloeaceae</taxon>
        <taxon>Pseudothauera</taxon>
    </lineage>
</organism>
<dbReference type="EMBL" id="PZKC01000001">
    <property type="protein sequence ID" value="PTD97867.1"/>
    <property type="molecule type" value="Genomic_DNA"/>
</dbReference>
<gene>
    <name evidence="7" type="ORF">C8261_00090</name>
</gene>
<dbReference type="Pfam" id="PF07589">
    <property type="entry name" value="PEP-CTERM"/>
    <property type="match status" value="1"/>
</dbReference>
<dbReference type="CDD" id="cd16012">
    <property type="entry name" value="ALP"/>
    <property type="match status" value="1"/>
</dbReference>
<dbReference type="Pfam" id="PF00245">
    <property type="entry name" value="Alk_phosphatase"/>
    <property type="match status" value="1"/>
</dbReference>
<feature type="signal peptide" evidence="5">
    <location>
        <begin position="1"/>
        <end position="26"/>
    </location>
</feature>
<dbReference type="Gene3D" id="3.40.720.10">
    <property type="entry name" value="Alkaline Phosphatase, subunit A"/>
    <property type="match status" value="1"/>
</dbReference>
<feature type="active site" description="Phosphoserine intermediate" evidence="2">
    <location>
        <position position="129"/>
    </location>
</feature>
<feature type="binding site" evidence="3">
    <location>
        <position position="343"/>
    </location>
    <ligand>
        <name>Zn(2+)</name>
        <dbReference type="ChEBI" id="CHEBI:29105"/>
        <label>2</label>
    </ligand>
</feature>
<sequence>MIKMKFLACALAAAGATMLLPPSAVAANDSIAKNVILFISDGASWGTWDMASYYQYGELGMQSYDQFDVKLGMTTMPMNTSSRPTYNDTQMISYDPARAWDTTPVAGSYGGWQSYFAGYDYIKRDYTDSAAAGTALATGEKTFNNAIDYNNFGEALPYITQTAKAAGMSTGVVSSVPFSHATPATFGAQNINRNNYGAISYDMIYNQDLDLIMGGGNPLYDSNGNLRSSPNYTYVSSTAWNVLNSSDSPRTLITSKEDFEALAAGTLQVDGPLIGVPEVYDTLQYSRNAGVMGADASTPSGVATIDSVPTLVDMTMGAINYLSQGDNGFFMMVEGGAVDWAAHATNTARIIEEQIDFNLSVDAAVNWVNTYSNWDETLIIVLTDHGNAMPMGPDSDTIAFQPIQNNGQGVLPGVKWHYATHTNENTLFFAHGAGADLFYDHVVGVDDGLRDILAFNDGRYIDNTAPFQVMQAVMAPVPEPEAYAMMLAGLGLVGAFARRRRQG</sequence>
<dbReference type="PRINTS" id="PR00113">
    <property type="entry name" value="ALKPHPHTASE"/>
</dbReference>
<keyword evidence="8" id="KW-1185">Reference proteome</keyword>
<reference evidence="7 8" key="1">
    <citation type="submission" date="2018-03" db="EMBL/GenBank/DDBJ databases">
        <authorList>
            <person name="Keele B.F."/>
        </authorList>
    </citation>
    <scope>NUCLEOTIDE SEQUENCE [LARGE SCALE GENOMIC DNA]</scope>
    <source>
        <strain evidence="7 8">D20</strain>
    </source>
</reference>
<comment type="similarity">
    <text evidence="4">Belongs to the alkaline phosphatase family.</text>
</comment>
<accession>A0A2T4IJB3</accession>
<evidence type="ECO:0000256" key="3">
    <source>
        <dbReference type="PIRSR" id="PIRSR601952-2"/>
    </source>
</evidence>
<dbReference type="PANTHER" id="PTHR11596:SF5">
    <property type="entry name" value="ALKALINE PHOSPHATASE"/>
    <property type="match status" value="1"/>
</dbReference>
<feature type="binding site" evidence="3">
    <location>
        <position position="334"/>
    </location>
    <ligand>
        <name>Mg(2+)</name>
        <dbReference type="ChEBI" id="CHEBI:18420"/>
    </ligand>
</feature>
<dbReference type="SMART" id="SM00098">
    <property type="entry name" value="alkPPc"/>
    <property type="match status" value="1"/>
</dbReference>
<feature type="domain" description="Ice-binding protein C-terminal" evidence="6">
    <location>
        <begin position="476"/>
        <end position="501"/>
    </location>
</feature>
<comment type="caution">
    <text evidence="7">The sequence shown here is derived from an EMBL/GenBank/DDBJ whole genome shotgun (WGS) entry which is preliminary data.</text>
</comment>
<keyword evidence="3" id="KW-0862">Zinc</keyword>
<feature type="binding site" evidence="3">
    <location>
        <position position="339"/>
    </location>
    <ligand>
        <name>Zn(2+)</name>
        <dbReference type="ChEBI" id="CHEBI:29105"/>
        <label>2</label>
    </ligand>
</feature>
<dbReference type="SUPFAM" id="SSF53649">
    <property type="entry name" value="Alkaline phosphatase-like"/>
    <property type="match status" value="1"/>
</dbReference>
<feature type="chain" id="PRO_5015462309" evidence="5">
    <location>
        <begin position="27"/>
        <end position="503"/>
    </location>
</feature>
<keyword evidence="3" id="KW-0479">Metal-binding</keyword>
<dbReference type="InterPro" id="IPR001952">
    <property type="entry name" value="Alkaline_phosphatase"/>
</dbReference>
<feature type="binding site" evidence="3">
    <location>
        <position position="182"/>
    </location>
    <ligand>
        <name>Mg(2+)</name>
        <dbReference type="ChEBI" id="CHEBI:18420"/>
    </ligand>
</feature>
<evidence type="ECO:0000256" key="4">
    <source>
        <dbReference type="RuleBase" id="RU003946"/>
    </source>
</evidence>
<evidence type="ECO:0000256" key="5">
    <source>
        <dbReference type="SAM" id="SignalP"/>
    </source>
</evidence>
<keyword evidence="3" id="KW-0460">Magnesium</keyword>
<dbReference type="OrthoDB" id="9794455at2"/>
<feature type="binding site" evidence="3">
    <location>
        <position position="180"/>
    </location>
    <ligand>
        <name>Mg(2+)</name>
        <dbReference type="ChEBI" id="CHEBI:18420"/>
    </ligand>
</feature>
<reference evidence="7 8" key="2">
    <citation type="submission" date="2018-04" db="EMBL/GenBank/DDBJ databases">
        <title>Thauera lacus sp. nov., isolated from an saline lake in Inner Mongolia, China.</title>
        <authorList>
            <person name="Liang Q.-Y."/>
        </authorList>
    </citation>
    <scope>NUCLEOTIDE SEQUENCE [LARGE SCALE GENOMIC DNA]</scope>
    <source>
        <strain evidence="7 8">D20</strain>
    </source>
</reference>